<protein>
    <submittedName>
        <fullName evidence="1">Uncharacterized protein</fullName>
    </submittedName>
</protein>
<accession>A0ABD1DW56</accession>
<evidence type="ECO:0000313" key="1">
    <source>
        <dbReference type="EMBL" id="KAL1403977.1"/>
    </source>
</evidence>
<name>A0ABD1DW56_CULPP</name>
<comment type="caution">
    <text evidence="1">The sequence shown here is derived from an EMBL/GenBank/DDBJ whole genome shotgun (WGS) entry which is preliminary data.</text>
</comment>
<evidence type="ECO:0000313" key="2">
    <source>
        <dbReference type="Proteomes" id="UP001562425"/>
    </source>
</evidence>
<dbReference type="EMBL" id="JBEHCU010000951">
    <property type="protein sequence ID" value="KAL1403977.1"/>
    <property type="molecule type" value="Genomic_DNA"/>
</dbReference>
<dbReference type="Proteomes" id="UP001562425">
    <property type="component" value="Unassembled WGS sequence"/>
</dbReference>
<gene>
    <name evidence="1" type="ORF">pipiens_019121</name>
</gene>
<proteinExistence type="predicted"/>
<dbReference type="AlphaFoldDB" id="A0ABD1DW56"/>
<keyword evidence="2" id="KW-1185">Reference proteome</keyword>
<sequence>MHFRRHRTCCTKDTKGYGLNKAPWIWPRKWPPKHTKDYSASDSMRPNGTSDCTEVDTVNLGRIGRPYGTLDIARCRNQHPRVLNSYSSPLDEAINQRTIATLVTIFTFDNQLCQIVRERGPIHDNHIYQIYRGRNFAGQVSDGRPEAFQHQVMSSILFLPGYQTIFCPTTHVIVFGMSMKPPDAGSPQQHVKVPVSVSMAEPSSG</sequence>
<organism evidence="1 2">
    <name type="scientific">Culex pipiens pipiens</name>
    <name type="common">Northern house mosquito</name>
    <dbReference type="NCBI Taxonomy" id="38569"/>
    <lineage>
        <taxon>Eukaryota</taxon>
        <taxon>Metazoa</taxon>
        <taxon>Ecdysozoa</taxon>
        <taxon>Arthropoda</taxon>
        <taxon>Hexapoda</taxon>
        <taxon>Insecta</taxon>
        <taxon>Pterygota</taxon>
        <taxon>Neoptera</taxon>
        <taxon>Endopterygota</taxon>
        <taxon>Diptera</taxon>
        <taxon>Nematocera</taxon>
        <taxon>Culicoidea</taxon>
        <taxon>Culicidae</taxon>
        <taxon>Culicinae</taxon>
        <taxon>Culicini</taxon>
        <taxon>Culex</taxon>
        <taxon>Culex</taxon>
    </lineage>
</organism>
<reference evidence="1 2" key="1">
    <citation type="submission" date="2024-05" db="EMBL/GenBank/DDBJ databases">
        <title>Culex pipiens pipiens assembly and annotation.</title>
        <authorList>
            <person name="Alout H."/>
            <person name="Durand T."/>
        </authorList>
    </citation>
    <scope>NUCLEOTIDE SEQUENCE [LARGE SCALE GENOMIC DNA]</scope>
    <source>
        <strain evidence="1">HA-2024</strain>
        <tissue evidence="1">Whole body</tissue>
    </source>
</reference>